<feature type="domain" description="HTH cro/C1-type" evidence="1">
    <location>
        <begin position="31"/>
        <end position="75"/>
    </location>
</feature>
<reference evidence="2 3" key="1">
    <citation type="submission" date="2019-03" db="EMBL/GenBank/DDBJ databases">
        <title>Genomics of glacier-inhabiting Cryobacterium strains.</title>
        <authorList>
            <person name="Liu Q."/>
            <person name="Xin Y.-H."/>
        </authorList>
    </citation>
    <scope>NUCLEOTIDE SEQUENCE [LARGE SCALE GENOMIC DNA]</scope>
    <source>
        <strain evidence="2 3">TMT4-23</strain>
    </source>
</reference>
<accession>A0ABY2J636</accession>
<dbReference type="SUPFAM" id="SSF47413">
    <property type="entry name" value="lambda repressor-like DNA-binding domains"/>
    <property type="match status" value="1"/>
</dbReference>
<protein>
    <submittedName>
        <fullName evidence="2">XRE family transcriptional regulator</fullName>
    </submittedName>
</protein>
<dbReference type="SMART" id="SM00530">
    <property type="entry name" value="HTH_XRE"/>
    <property type="match status" value="1"/>
</dbReference>
<dbReference type="EMBL" id="SOGJ01000012">
    <property type="protein sequence ID" value="TFC99837.1"/>
    <property type="molecule type" value="Genomic_DNA"/>
</dbReference>
<evidence type="ECO:0000313" key="3">
    <source>
        <dbReference type="Proteomes" id="UP000298355"/>
    </source>
</evidence>
<sequence length="88" mass="9557">MPSGGTTQPGPLSVAVAEILRREFNRSDFVSQKALGAAVGISQSQMSKHLRGERVLDVDQLDALCDALNLQIVDVVRSAQAAARRRRR</sequence>
<dbReference type="InterPro" id="IPR001387">
    <property type="entry name" value="Cro/C1-type_HTH"/>
</dbReference>
<comment type="caution">
    <text evidence="2">The sequence shown here is derived from an EMBL/GenBank/DDBJ whole genome shotgun (WGS) entry which is preliminary data.</text>
</comment>
<name>A0ABY2J636_9MICO</name>
<evidence type="ECO:0000313" key="2">
    <source>
        <dbReference type="EMBL" id="TFC99837.1"/>
    </source>
</evidence>
<dbReference type="Gene3D" id="1.10.260.40">
    <property type="entry name" value="lambda repressor-like DNA-binding domains"/>
    <property type="match status" value="1"/>
</dbReference>
<dbReference type="PROSITE" id="PS50943">
    <property type="entry name" value="HTH_CROC1"/>
    <property type="match status" value="1"/>
</dbReference>
<dbReference type="RefSeq" id="WP_134362742.1">
    <property type="nucleotide sequence ID" value="NZ_SOGJ01000012.1"/>
</dbReference>
<dbReference type="CDD" id="cd00093">
    <property type="entry name" value="HTH_XRE"/>
    <property type="match status" value="1"/>
</dbReference>
<keyword evidence="3" id="KW-1185">Reference proteome</keyword>
<organism evidence="2 3">
    <name type="scientific">Cryobacterium breve</name>
    <dbReference type="NCBI Taxonomy" id="1259258"/>
    <lineage>
        <taxon>Bacteria</taxon>
        <taxon>Bacillati</taxon>
        <taxon>Actinomycetota</taxon>
        <taxon>Actinomycetes</taxon>
        <taxon>Micrococcales</taxon>
        <taxon>Microbacteriaceae</taxon>
        <taxon>Cryobacterium</taxon>
    </lineage>
</organism>
<dbReference type="InterPro" id="IPR010982">
    <property type="entry name" value="Lambda_DNA-bd_dom_sf"/>
</dbReference>
<proteinExistence type="predicted"/>
<dbReference type="Pfam" id="PF13443">
    <property type="entry name" value="HTH_26"/>
    <property type="match status" value="1"/>
</dbReference>
<gene>
    <name evidence="2" type="ORF">E3O65_05540</name>
</gene>
<dbReference type="Proteomes" id="UP000298355">
    <property type="component" value="Unassembled WGS sequence"/>
</dbReference>
<evidence type="ECO:0000259" key="1">
    <source>
        <dbReference type="PROSITE" id="PS50943"/>
    </source>
</evidence>